<proteinExistence type="predicted"/>
<keyword evidence="2" id="KW-1133">Transmembrane helix</keyword>
<accession>A0A345YBA9</accession>
<keyword evidence="4" id="KW-1185">Reference proteome</keyword>
<dbReference type="Proteomes" id="UP000254508">
    <property type="component" value="Chromosome"/>
</dbReference>
<sequence length="195" mass="20938">MTAAKRTAPISSHPAFKWGVAAWFALLLGLGLFVMPPAIHTVLAERIGIAGILSDSTAIRAALSLIAAALGLLIGLVLAIRVAAINEASREEDDDERDSAGIWLQDREDEREIETEPAPLAAAAPRRPFNPREDIGEEGIGMAGRQIEDESPAEPEAPAESGDTPGIDQIDGRAEDRFIAEDWEEPSPKRVSKRT</sequence>
<evidence type="ECO:0000313" key="3">
    <source>
        <dbReference type="EMBL" id="AXK41211.1"/>
    </source>
</evidence>
<evidence type="ECO:0000256" key="2">
    <source>
        <dbReference type="SAM" id="Phobius"/>
    </source>
</evidence>
<keyword evidence="2" id="KW-0812">Transmembrane</keyword>
<feature type="compositionally biased region" description="Basic and acidic residues" evidence="1">
    <location>
        <begin position="170"/>
        <end position="180"/>
    </location>
</feature>
<dbReference type="EMBL" id="CP031357">
    <property type="protein sequence ID" value="AXK41211.1"/>
    <property type="molecule type" value="Genomic_DNA"/>
</dbReference>
<name>A0A345YBA9_9SPHN</name>
<reference evidence="4" key="1">
    <citation type="submission" date="2018-07" db="EMBL/GenBank/DDBJ databases">
        <title>Genome sequence of Erythrobacter strain YH-07, an antagonistic bacterium isolated from Yellow Sea.</title>
        <authorList>
            <person name="Tang T."/>
            <person name="Liu Q."/>
            <person name="Sun X."/>
        </authorList>
    </citation>
    <scope>NUCLEOTIDE SEQUENCE [LARGE SCALE GENOMIC DNA]</scope>
    <source>
        <strain evidence="4">YH-07</strain>
    </source>
</reference>
<feature type="compositionally biased region" description="Low complexity" evidence="1">
    <location>
        <begin position="117"/>
        <end position="127"/>
    </location>
</feature>
<evidence type="ECO:0000313" key="4">
    <source>
        <dbReference type="Proteomes" id="UP000254508"/>
    </source>
</evidence>
<feature type="region of interest" description="Disordered" evidence="1">
    <location>
        <begin position="88"/>
        <end position="195"/>
    </location>
</feature>
<keyword evidence="2" id="KW-0472">Membrane</keyword>
<dbReference type="AlphaFoldDB" id="A0A345YBA9"/>
<feature type="transmembrane region" description="Helical" evidence="2">
    <location>
        <begin position="60"/>
        <end position="80"/>
    </location>
</feature>
<dbReference type="KEGG" id="err:DVR09_01725"/>
<protein>
    <submittedName>
        <fullName evidence="3">Uncharacterized protein</fullName>
    </submittedName>
</protein>
<dbReference type="RefSeq" id="WP_115415400.1">
    <property type="nucleotide sequence ID" value="NZ_CP031357.1"/>
</dbReference>
<gene>
    <name evidence="3" type="ORF">DVR09_01725</name>
</gene>
<organism evidence="3 4">
    <name type="scientific">Erythrobacter aureus</name>
    <dbReference type="NCBI Taxonomy" id="2182384"/>
    <lineage>
        <taxon>Bacteria</taxon>
        <taxon>Pseudomonadati</taxon>
        <taxon>Pseudomonadota</taxon>
        <taxon>Alphaproteobacteria</taxon>
        <taxon>Sphingomonadales</taxon>
        <taxon>Erythrobacteraceae</taxon>
        <taxon>Erythrobacter/Porphyrobacter group</taxon>
        <taxon>Erythrobacter</taxon>
    </lineage>
</organism>
<evidence type="ECO:0000256" key="1">
    <source>
        <dbReference type="SAM" id="MobiDB-lite"/>
    </source>
</evidence>